<reference evidence="6 7" key="1">
    <citation type="submission" date="2024-11" db="EMBL/GenBank/DDBJ databases">
        <title>First Report of Moraxella oculi in Brazil in an Infectious Bovine Keratoconjunctivitis Outbreak.</title>
        <authorList>
            <person name="Carvalho C.V."/>
            <person name="Domingues R."/>
            <person name="Coutinho C."/>
            <person name="Honorio N.T.B.S."/>
            <person name="Faza D.R.L.R."/>
            <person name="Carvalho W.A."/>
            <person name="Machado A.B.F."/>
            <person name="Martins M.F."/>
            <person name="Gaspar E.B."/>
        </authorList>
    </citation>
    <scope>NUCLEOTIDE SEQUENCE [LARGE SCALE GENOMIC DNA]</scope>
    <source>
        <strain evidence="6 7">2117LE</strain>
    </source>
</reference>
<dbReference type="EMBL" id="JBJJXE010000003">
    <property type="protein sequence ID" value="MFL1732039.1"/>
    <property type="molecule type" value="Genomic_DNA"/>
</dbReference>
<evidence type="ECO:0000256" key="2">
    <source>
        <dbReference type="ARBA" id="ARBA00022801"/>
    </source>
</evidence>
<evidence type="ECO:0000313" key="7">
    <source>
        <dbReference type="Proteomes" id="UP001624684"/>
    </source>
</evidence>
<name>A0ABW8U4X1_9GAMM</name>
<dbReference type="Proteomes" id="UP001624684">
    <property type="component" value="Unassembled WGS sequence"/>
</dbReference>
<keyword evidence="7" id="KW-1185">Reference proteome</keyword>
<dbReference type="Pfam" id="PF00149">
    <property type="entry name" value="Metallophos"/>
    <property type="match status" value="1"/>
</dbReference>
<evidence type="ECO:0000313" key="6">
    <source>
        <dbReference type="EMBL" id="MFL1732039.1"/>
    </source>
</evidence>
<dbReference type="Gene3D" id="3.60.21.10">
    <property type="match status" value="1"/>
</dbReference>
<dbReference type="InterPro" id="IPR029052">
    <property type="entry name" value="Metallo-depent_PP-like"/>
</dbReference>
<evidence type="ECO:0000256" key="3">
    <source>
        <dbReference type="ARBA" id="ARBA00023004"/>
    </source>
</evidence>
<dbReference type="SUPFAM" id="SSF56300">
    <property type="entry name" value="Metallo-dependent phosphatases"/>
    <property type="match status" value="1"/>
</dbReference>
<dbReference type="InterPro" id="IPR004843">
    <property type="entry name" value="Calcineurin-like_PHP"/>
</dbReference>
<dbReference type="PANTHER" id="PTHR42988:SF2">
    <property type="entry name" value="CYCLIC NUCLEOTIDE PHOSPHODIESTERASE CBUA0032-RELATED"/>
    <property type="match status" value="1"/>
</dbReference>
<dbReference type="InterPro" id="IPR050884">
    <property type="entry name" value="CNP_phosphodiesterase-III"/>
</dbReference>
<keyword evidence="2" id="KW-0378">Hydrolase</keyword>
<comment type="caution">
    <text evidence="6">The sequence shown here is derived from an EMBL/GenBank/DDBJ whole genome shotgun (WGS) entry which is preliminary data.</text>
</comment>
<dbReference type="RefSeq" id="WP_407068760.1">
    <property type="nucleotide sequence ID" value="NZ_JBJJXE010000003.1"/>
</dbReference>
<evidence type="ECO:0000256" key="4">
    <source>
        <dbReference type="ARBA" id="ARBA00025742"/>
    </source>
</evidence>
<sequence>MNLIHHQDTFSIAQLSDLHLSDGRSFDGFLKVLKLAVAHSPDLLLLTGDLVNDGKTDGYDWLFKTLHQTNIPYLCMMGNHDVTQEMGHERPFNERQFLPIKADDRLIRHHRLTIEMTDTTWQILTLNSTINGKIHGRLSSDEMQFLQVHLSDHTPTIIALHHHPRPVGSAWIDAHMLSNGDDFWRTIAPYDGVKAVLCGHVHQAHSLQIDGKTLHTCPAVSRQFRPHQDDFAIDDVAAGFRLIQICNKKTLETCIKRVQN</sequence>
<feature type="domain" description="Calcineurin-like phosphoesterase" evidence="5">
    <location>
        <begin position="11"/>
        <end position="203"/>
    </location>
</feature>
<organism evidence="6 7">
    <name type="scientific">Moraxella oculi</name>
    <dbReference type="NCBI Taxonomy" id="2940516"/>
    <lineage>
        <taxon>Bacteria</taxon>
        <taxon>Pseudomonadati</taxon>
        <taxon>Pseudomonadota</taxon>
        <taxon>Gammaproteobacteria</taxon>
        <taxon>Moraxellales</taxon>
        <taxon>Moraxellaceae</taxon>
        <taxon>Moraxella</taxon>
    </lineage>
</organism>
<protein>
    <submittedName>
        <fullName evidence="6">Metallophosphoesterase</fullName>
    </submittedName>
</protein>
<keyword evidence="3" id="KW-0408">Iron</keyword>
<keyword evidence="1" id="KW-0479">Metal-binding</keyword>
<dbReference type="PANTHER" id="PTHR42988">
    <property type="entry name" value="PHOSPHOHYDROLASE"/>
    <property type="match status" value="1"/>
</dbReference>
<evidence type="ECO:0000256" key="1">
    <source>
        <dbReference type="ARBA" id="ARBA00022723"/>
    </source>
</evidence>
<proteinExistence type="inferred from homology"/>
<accession>A0ABW8U4X1</accession>
<gene>
    <name evidence="6" type="ORF">ACJHVH_03370</name>
</gene>
<comment type="similarity">
    <text evidence="4">Belongs to the cyclic nucleotide phosphodiesterase class-III family.</text>
</comment>
<evidence type="ECO:0000259" key="5">
    <source>
        <dbReference type="Pfam" id="PF00149"/>
    </source>
</evidence>